<evidence type="ECO:0000313" key="3">
    <source>
        <dbReference type="EMBL" id="MFD1940002.1"/>
    </source>
</evidence>
<comment type="caution">
    <text evidence="3">The sequence shown here is derived from an EMBL/GenBank/DDBJ whole genome shotgun (WGS) entry which is preliminary data.</text>
</comment>
<reference evidence="4" key="1">
    <citation type="journal article" date="2019" name="Int. J. Syst. Evol. Microbiol.">
        <title>The Global Catalogue of Microorganisms (GCM) 10K type strain sequencing project: providing services to taxonomists for standard genome sequencing and annotation.</title>
        <authorList>
            <consortium name="The Broad Institute Genomics Platform"/>
            <consortium name="The Broad Institute Genome Sequencing Center for Infectious Disease"/>
            <person name="Wu L."/>
            <person name="Ma J."/>
        </authorList>
    </citation>
    <scope>NUCLEOTIDE SEQUENCE [LARGE SCALE GENOMIC DNA]</scope>
    <source>
        <strain evidence="4">ICMP 6774ER</strain>
    </source>
</reference>
<dbReference type="Gene3D" id="3.30.530.20">
    <property type="match status" value="1"/>
</dbReference>
<dbReference type="EMBL" id="JBHUFV010000098">
    <property type="protein sequence ID" value="MFD1940002.1"/>
    <property type="molecule type" value="Genomic_DNA"/>
</dbReference>
<dbReference type="SUPFAM" id="SSF55961">
    <property type="entry name" value="Bet v1-like"/>
    <property type="match status" value="1"/>
</dbReference>
<proteinExistence type="inferred from homology"/>
<dbReference type="RefSeq" id="WP_379582801.1">
    <property type="nucleotide sequence ID" value="NZ_JBHUFV010000098.1"/>
</dbReference>
<evidence type="ECO:0000259" key="2">
    <source>
        <dbReference type="Pfam" id="PF08327"/>
    </source>
</evidence>
<feature type="domain" description="Activator of Hsp90 ATPase homologue 1/2-like C-terminal" evidence="2">
    <location>
        <begin position="10"/>
        <end position="134"/>
    </location>
</feature>
<evidence type="ECO:0000256" key="1">
    <source>
        <dbReference type="ARBA" id="ARBA00006817"/>
    </source>
</evidence>
<protein>
    <submittedName>
        <fullName evidence="3">SRPBCC domain-containing protein</fullName>
    </submittedName>
</protein>
<organism evidence="3 4">
    <name type="scientific">Nonomuraea mangrovi</name>
    <dbReference type="NCBI Taxonomy" id="2316207"/>
    <lineage>
        <taxon>Bacteria</taxon>
        <taxon>Bacillati</taxon>
        <taxon>Actinomycetota</taxon>
        <taxon>Actinomycetes</taxon>
        <taxon>Streptosporangiales</taxon>
        <taxon>Streptosporangiaceae</taxon>
        <taxon>Nonomuraea</taxon>
    </lineage>
</organism>
<name>A0ABW4TG67_9ACTN</name>
<evidence type="ECO:0000313" key="4">
    <source>
        <dbReference type="Proteomes" id="UP001597368"/>
    </source>
</evidence>
<dbReference type="Pfam" id="PF08327">
    <property type="entry name" value="AHSA1"/>
    <property type="match status" value="1"/>
</dbReference>
<dbReference type="InterPro" id="IPR013538">
    <property type="entry name" value="ASHA1/2-like_C"/>
</dbReference>
<dbReference type="InterPro" id="IPR023393">
    <property type="entry name" value="START-like_dom_sf"/>
</dbReference>
<dbReference type="CDD" id="cd07814">
    <property type="entry name" value="SRPBCC_CalC_Aha1-like"/>
    <property type="match status" value="1"/>
</dbReference>
<accession>A0ABW4TG67</accession>
<keyword evidence="4" id="KW-1185">Reference proteome</keyword>
<dbReference type="Proteomes" id="UP001597368">
    <property type="component" value="Unassembled WGS sequence"/>
</dbReference>
<comment type="similarity">
    <text evidence="1">Belongs to the AHA1 family.</text>
</comment>
<gene>
    <name evidence="3" type="ORF">ACFSKW_51950</name>
</gene>
<sequence length="135" mass="15033">MNVDETAVVAAPIERVWRAFTDHADRAEWWDYLFMEPVAGGSLEERWTGEHGEPVVTRGLVTRAAAPEILAFSWSDDGQAASTDVEIVLTARGADTEVRIRETGWNRLPDGAAMAADHRAGWRVHLANLRRHVES</sequence>